<dbReference type="NCBIfam" id="TIGR02258">
    <property type="entry name" value="2_5_ligase"/>
    <property type="match status" value="1"/>
</dbReference>
<dbReference type="AlphaFoldDB" id="A0A383BJP1"/>
<dbReference type="GO" id="GO:0008664">
    <property type="term" value="F:RNA 2',3'-cyclic 3'-phosphodiesterase activity"/>
    <property type="evidence" value="ECO:0007669"/>
    <property type="project" value="InterPro"/>
</dbReference>
<organism evidence="3">
    <name type="scientific">marine metagenome</name>
    <dbReference type="NCBI Taxonomy" id="408172"/>
    <lineage>
        <taxon>unclassified sequences</taxon>
        <taxon>metagenomes</taxon>
        <taxon>ecological metagenomes</taxon>
    </lineage>
</organism>
<protein>
    <recommendedName>
        <fullName evidence="2">Phosphoesterase HXTX domain-containing protein</fullName>
    </recommendedName>
</protein>
<feature type="domain" description="Phosphoesterase HXTX" evidence="2">
    <location>
        <begin position="93"/>
        <end position="159"/>
    </location>
</feature>
<keyword evidence="1" id="KW-0378">Hydrolase</keyword>
<evidence type="ECO:0000313" key="3">
    <source>
        <dbReference type="EMBL" id="SVE20061.1"/>
    </source>
</evidence>
<dbReference type="PANTHER" id="PTHR35561">
    <property type="entry name" value="RNA 2',3'-CYCLIC PHOSPHODIESTERASE"/>
    <property type="match status" value="1"/>
</dbReference>
<dbReference type="SUPFAM" id="SSF55144">
    <property type="entry name" value="LigT-like"/>
    <property type="match status" value="1"/>
</dbReference>
<dbReference type="Gene3D" id="3.90.1140.10">
    <property type="entry name" value="Cyclic phosphodiesterase"/>
    <property type="match status" value="1"/>
</dbReference>
<reference evidence="3" key="1">
    <citation type="submission" date="2018-05" db="EMBL/GenBank/DDBJ databases">
        <authorList>
            <person name="Lanie J.A."/>
            <person name="Ng W.-L."/>
            <person name="Kazmierczak K.M."/>
            <person name="Andrzejewski T.M."/>
            <person name="Davidsen T.M."/>
            <person name="Wayne K.J."/>
            <person name="Tettelin H."/>
            <person name="Glass J.I."/>
            <person name="Rusch D."/>
            <person name="Podicherti R."/>
            <person name="Tsui H.-C.T."/>
            <person name="Winkler M.E."/>
        </authorList>
    </citation>
    <scope>NUCLEOTIDE SEQUENCE</scope>
</reference>
<accession>A0A383BJP1</accession>
<evidence type="ECO:0000259" key="2">
    <source>
        <dbReference type="Pfam" id="PF02834"/>
    </source>
</evidence>
<feature type="non-terminal residue" evidence="3">
    <location>
        <position position="159"/>
    </location>
</feature>
<dbReference type="Pfam" id="PF02834">
    <property type="entry name" value="LigT_PEase"/>
    <property type="match status" value="2"/>
</dbReference>
<dbReference type="EMBL" id="UINC01200940">
    <property type="protein sequence ID" value="SVE20061.1"/>
    <property type="molecule type" value="Genomic_DNA"/>
</dbReference>
<feature type="domain" description="Phosphoesterase HXTX" evidence="2">
    <location>
        <begin position="11"/>
        <end position="86"/>
    </location>
</feature>
<dbReference type="HAMAP" id="MF_01940">
    <property type="entry name" value="RNA_CPDase"/>
    <property type="match status" value="1"/>
</dbReference>
<dbReference type="InterPro" id="IPR014051">
    <property type="entry name" value="Phosphoesterase_HXTX"/>
</dbReference>
<evidence type="ECO:0000256" key="1">
    <source>
        <dbReference type="ARBA" id="ARBA00022801"/>
    </source>
</evidence>
<dbReference type="PANTHER" id="PTHR35561:SF1">
    <property type="entry name" value="RNA 2',3'-CYCLIC PHOSPHODIESTERASE"/>
    <property type="match status" value="1"/>
</dbReference>
<dbReference type="GO" id="GO:0004113">
    <property type="term" value="F:2',3'-cyclic-nucleotide 3'-phosphodiesterase activity"/>
    <property type="evidence" value="ECO:0007669"/>
    <property type="project" value="InterPro"/>
</dbReference>
<sequence>MHRLFVALEMPPAVHHSLIGLCQGVSDAKWADSAPFHLTLRFIGNVDDGLLQDIQNTLADIEVPAFSLALKGVGYFPPRGPAKILWAGIEEAPLLLRLRGQVAATLEAIGLEPERRKFTPHIMLARLKRGPATTRVGEFLATHALFRTEPFAVTQFHLY</sequence>
<dbReference type="InterPro" id="IPR004175">
    <property type="entry name" value="RNA_CPDase"/>
</dbReference>
<dbReference type="InterPro" id="IPR009097">
    <property type="entry name" value="Cyclic_Pdiesterase"/>
</dbReference>
<proteinExistence type="inferred from homology"/>
<gene>
    <name evidence="3" type="ORF">METZ01_LOCUS472915</name>
</gene>
<name>A0A383BJP1_9ZZZZ</name>